<keyword evidence="2" id="KW-0732">Signal</keyword>
<evidence type="ECO:0000256" key="2">
    <source>
        <dbReference type="SAM" id="SignalP"/>
    </source>
</evidence>
<protein>
    <submittedName>
        <fullName evidence="3">Uncharacterized protein</fullName>
    </submittedName>
</protein>
<accession>A0A7S4RIG3</accession>
<name>A0A7S4RIG3_9DINO</name>
<keyword evidence="1" id="KW-1133">Transmembrane helix</keyword>
<feature type="signal peptide" evidence="2">
    <location>
        <begin position="1"/>
        <end position="22"/>
    </location>
</feature>
<gene>
    <name evidence="3" type="ORF">AMON00008_LOCUS35797</name>
</gene>
<dbReference type="AlphaFoldDB" id="A0A7S4RIG3"/>
<keyword evidence="1" id="KW-0812">Transmembrane</keyword>
<proteinExistence type="predicted"/>
<evidence type="ECO:0000313" key="3">
    <source>
        <dbReference type="EMBL" id="CAE4615219.1"/>
    </source>
</evidence>
<organism evidence="3">
    <name type="scientific">Alexandrium monilatum</name>
    <dbReference type="NCBI Taxonomy" id="311494"/>
    <lineage>
        <taxon>Eukaryota</taxon>
        <taxon>Sar</taxon>
        <taxon>Alveolata</taxon>
        <taxon>Dinophyceae</taxon>
        <taxon>Gonyaulacales</taxon>
        <taxon>Pyrocystaceae</taxon>
        <taxon>Alexandrium</taxon>
    </lineage>
</organism>
<feature type="chain" id="PRO_5030789659" evidence="2">
    <location>
        <begin position="23"/>
        <end position="148"/>
    </location>
</feature>
<sequence length="148" mass="16191">MTLPSMWLALVLAPWMCAPSLAEGANSTAFMAPRSDPSIVEPVELEVDPARLTAEEPQCEGFDLSRCGAWVQEHLPEGWRGNVTAEEAACCKAQFKNVARDLPWWAWPLIVLGVVACGLCLIGCLLKLGFELLKAIVCCPFRCCGKRK</sequence>
<feature type="transmembrane region" description="Helical" evidence="1">
    <location>
        <begin position="104"/>
        <end position="126"/>
    </location>
</feature>
<evidence type="ECO:0000256" key="1">
    <source>
        <dbReference type="SAM" id="Phobius"/>
    </source>
</evidence>
<keyword evidence="1" id="KW-0472">Membrane</keyword>
<reference evidence="3" key="1">
    <citation type="submission" date="2021-01" db="EMBL/GenBank/DDBJ databases">
        <authorList>
            <person name="Corre E."/>
            <person name="Pelletier E."/>
            <person name="Niang G."/>
            <person name="Scheremetjew M."/>
            <person name="Finn R."/>
            <person name="Kale V."/>
            <person name="Holt S."/>
            <person name="Cochrane G."/>
            <person name="Meng A."/>
            <person name="Brown T."/>
            <person name="Cohen L."/>
        </authorList>
    </citation>
    <scope>NUCLEOTIDE SEQUENCE</scope>
    <source>
        <strain evidence="3">CCMP3105</strain>
    </source>
</reference>
<dbReference type="EMBL" id="HBNR01051158">
    <property type="protein sequence ID" value="CAE4615219.1"/>
    <property type="molecule type" value="Transcribed_RNA"/>
</dbReference>